<name>A0A8S5V2G6_9CAUD</name>
<dbReference type="EMBL" id="BK016184">
    <property type="protein sequence ID" value="DAG00909.1"/>
    <property type="molecule type" value="Genomic_DNA"/>
</dbReference>
<evidence type="ECO:0000313" key="1">
    <source>
        <dbReference type="EMBL" id="DAG00909.1"/>
    </source>
</evidence>
<sequence length="330" mass="37849">MSKVEEKINLDMEEIMSDDVKPIAKPKRVVVKDNDESAEVALNRSGKELINCLRQSRIIVRLVPKETWLVKNPKHVLAGGMSEQSVRYYTVPVLNSGVFKNVLTNSEKDYLEYIMGLQANALSVYKSENNFWSNYMVRLTKQDTILDLSVPEDYIKYKVLLANTSTIAPSLEVLRDMPKATYQYVLIEEGAEERMAVKKVDVALECFELYGAIKNDHDKLRIIVEILDGRQTAQNVKMDYLQNRIYELINRDPKMFLGVIKDPMLDTKVLIKKAVERGHIIKRGNYYYLKDGNLPLCGINEEPTFSVACRFLNLPKNSEMLLSLQAKTKD</sequence>
<reference evidence="1" key="1">
    <citation type="journal article" date="2021" name="Proc. Natl. Acad. Sci. U.S.A.">
        <title>A Catalog of Tens of Thousands of Viruses from Human Metagenomes Reveals Hidden Associations with Chronic Diseases.</title>
        <authorList>
            <person name="Tisza M.J."/>
            <person name="Buck C.B."/>
        </authorList>
    </citation>
    <scope>NUCLEOTIDE SEQUENCE</scope>
    <source>
        <strain evidence="1">CtelJ1</strain>
    </source>
</reference>
<accession>A0A8S5V2G6</accession>
<organism evidence="1">
    <name type="scientific">CrAss-like virus sp. ctelJ1</name>
    <dbReference type="NCBI Taxonomy" id="2825838"/>
    <lineage>
        <taxon>Viruses</taxon>
        <taxon>Duplodnaviria</taxon>
        <taxon>Heunggongvirae</taxon>
        <taxon>Uroviricota</taxon>
        <taxon>Caudoviricetes</taxon>
        <taxon>Crassvirales</taxon>
    </lineage>
</organism>
<proteinExistence type="predicted"/>
<protein>
    <submittedName>
        <fullName evidence="1">Uncharacterized protein</fullName>
    </submittedName>
</protein>